<dbReference type="Proteomes" id="UP001189429">
    <property type="component" value="Unassembled WGS sequence"/>
</dbReference>
<organism evidence="1 2">
    <name type="scientific">Prorocentrum cordatum</name>
    <dbReference type="NCBI Taxonomy" id="2364126"/>
    <lineage>
        <taxon>Eukaryota</taxon>
        <taxon>Sar</taxon>
        <taxon>Alveolata</taxon>
        <taxon>Dinophyceae</taxon>
        <taxon>Prorocentrales</taxon>
        <taxon>Prorocentraceae</taxon>
        <taxon>Prorocentrum</taxon>
    </lineage>
</organism>
<name>A0ABN9WTR7_9DINO</name>
<proteinExistence type="predicted"/>
<reference evidence="1" key="1">
    <citation type="submission" date="2023-10" db="EMBL/GenBank/DDBJ databases">
        <authorList>
            <person name="Chen Y."/>
            <person name="Shah S."/>
            <person name="Dougan E. K."/>
            <person name="Thang M."/>
            <person name="Chan C."/>
        </authorList>
    </citation>
    <scope>NUCLEOTIDE SEQUENCE [LARGE SCALE GENOMIC DNA]</scope>
</reference>
<protein>
    <submittedName>
        <fullName evidence="1">Uncharacterized protein</fullName>
    </submittedName>
</protein>
<evidence type="ECO:0000313" key="1">
    <source>
        <dbReference type="EMBL" id="CAK0890194.1"/>
    </source>
</evidence>
<feature type="non-terminal residue" evidence="1">
    <location>
        <position position="1"/>
    </location>
</feature>
<evidence type="ECO:0000313" key="2">
    <source>
        <dbReference type="Proteomes" id="UP001189429"/>
    </source>
</evidence>
<feature type="non-terminal residue" evidence="1">
    <location>
        <position position="352"/>
    </location>
</feature>
<accession>A0ABN9WTR7</accession>
<dbReference type="EMBL" id="CAUYUJ010019315">
    <property type="protein sequence ID" value="CAK0890194.1"/>
    <property type="molecule type" value="Genomic_DNA"/>
</dbReference>
<keyword evidence="2" id="KW-1185">Reference proteome</keyword>
<gene>
    <name evidence="1" type="ORF">PCOR1329_LOCUS70491</name>
</gene>
<comment type="caution">
    <text evidence="1">The sequence shown here is derived from an EMBL/GenBank/DDBJ whole genome shotgun (WGS) entry which is preliminary data.</text>
</comment>
<sequence>SLEVSTGEVGRASDVMVLRPGTRRKSMPALEIRVNPEVVGDVNSAGTATFGDLPIAERSYSARRPIKGSMDVIARWGAVKEAMSVGRCNDMPPPLVIPDASQSDAPCVTSVLVSKSLQGRNYLVVKVFTFLGGGKPMAAVLDKIVAGDPRVLDYRPGVSEKTAALDKARGFVQAEAPRGNFDGQKLLCVDSQFVGPESPPYNMQRELVNSLVKCIADRGHFAVKGDCEPLLKSGVRKECQPMASWIWQTLAGNVMFAIKWGREAGFGPFVCILAVAPARRRADVADERRPGRAKAAIRVSAEMDIFRGKVGEPWALCIFDDCDCADQRRRVLEAFFDPAQARATTCARWRAA</sequence>